<dbReference type="GO" id="GO:0006313">
    <property type="term" value="P:DNA transposition"/>
    <property type="evidence" value="ECO:0007669"/>
    <property type="project" value="InterPro"/>
</dbReference>
<comment type="caution">
    <text evidence="1">The sequence shown here is derived from an EMBL/GenBank/DDBJ whole genome shotgun (WGS) entry which is preliminary data.</text>
</comment>
<keyword evidence="2" id="KW-1185">Reference proteome</keyword>
<accession>A0AAE3R7Q1</accession>
<dbReference type="Gene3D" id="1.10.10.60">
    <property type="entry name" value="Homeodomain-like"/>
    <property type="match status" value="1"/>
</dbReference>
<dbReference type="InterPro" id="IPR009057">
    <property type="entry name" value="Homeodomain-like_sf"/>
</dbReference>
<reference evidence="1" key="1">
    <citation type="submission" date="2023-05" db="EMBL/GenBank/DDBJ databases">
        <authorList>
            <person name="Zhang X."/>
        </authorList>
    </citation>
    <scope>NUCLEOTIDE SEQUENCE</scope>
    <source>
        <strain evidence="1">BD1B2-1</strain>
    </source>
</reference>
<dbReference type="GO" id="GO:0004803">
    <property type="term" value="F:transposase activity"/>
    <property type="evidence" value="ECO:0007669"/>
    <property type="project" value="InterPro"/>
</dbReference>
<protein>
    <submittedName>
        <fullName evidence="1">Transposase</fullName>
    </submittedName>
</protein>
<organism evidence="1 2">
    <name type="scientific">Xanthocytophaga agilis</name>
    <dbReference type="NCBI Taxonomy" id="3048010"/>
    <lineage>
        <taxon>Bacteria</taxon>
        <taxon>Pseudomonadati</taxon>
        <taxon>Bacteroidota</taxon>
        <taxon>Cytophagia</taxon>
        <taxon>Cytophagales</taxon>
        <taxon>Rhodocytophagaceae</taxon>
        <taxon>Xanthocytophaga</taxon>
    </lineage>
</organism>
<evidence type="ECO:0000313" key="2">
    <source>
        <dbReference type="Proteomes" id="UP001232063"/>
    </source>
</evidence>
<dbReference type="GO" id="GO:0003677">
    <property type="term" value="F:DNA binding"/>
    <property type="evidence" value="ECO:0007669"/>
    <property type="project" value="InterPro"/>
</dbReference>
<dbReference type="EMBL" id="JASJOU010000013">
    <property type="protein sequence ID" value="MDJ1504740.1"/>
    <property type="molecule type" value="Genomic_DNA"/>
</dbReference>
<dbReference type="InterPro" id="IPR002514">
    <property type="entry name" value="Transposase_8"/>
</dbReference>
<dbReference type="RefSeq" id="WP_314516334.1">
    <property type="nucleotide sequence ID" value="NZ_JASJOU010000013.1"/>
</dbReference>
<dbReference type="Proteomes" id="UP001232063">
    <property type="component" value="Unassembled WGS sequence"/>
</dbReference>
<gene>
    <name evidence="1" type="ORF">QNI22_29025</name>
</gene>
<name>A0AAE3R7Q1_9BACT</name>
<sequence>MSSTRKLYDRAFKVMAVELCLNGQASQQVAEDLGIRVQMLNRWKKEYLQPAHTLQYKPELSHDDVWALQMMCPS</sequence>
<proteinExistence type="predicted"/>
<dbReference type="Pfam" id="PF01527">
    <property type="entry name" value="HTH_Tnp_1"/>
    <property type="match status" value="1"/>
</dbReference>
<evidence type="ECO:0000313" key="1">
    <source>
        <dbReference type="EMBL" id="MDJ1504740.1"/>
    </source>
</evidence>
<dbReference type="AlphaFoldDB" id="A0AAE3R7Q1"/>
<dbReference type="SUPFAM" id="SSF46689">
    <property type="entry name" value="Homeodomain-like"/>
    <property type="match status" value="1"/>
</dbReference>